<proteinExistence type="inferred from homology"/>
<dbReference type="NCBIfam" id="TIGR01382">
    <property type="entry name" value="PfpI"/>
    <property type="match status" value="1"/>
</dbReference>
<dbReference type="SUPFAM" id="SSF52317">
    <property type="entry name" value="Class I glutamine amidotransferase-like"/>
    <property type="match status" value="1"/>
</dbReference>
<gene>
    <name evidence="3" type="ORF">CF15_07875</name>
</gene>
<dbReference type="RefSeq" id="WP_058371462.1">
    <property type="nucleotide sequence ID" value="NZ_LNTB01000002.1"/>
</dbReference>
<dbReference type="AlphaFoldDB" id="A0A0V8RRQ9"/>
<organism evidence="3 4">
    <name type="scientific">Pyrodictium occultum</name>
    <dbReference type="NCBI Taxonomy" id="2309"/>
    <lineage>
        <taxon>Archaea</taxon>
        <taxon>Thermoproteota</taxon>
        <taxon>Thermoprotei</taxon>
        <taxon>Desulfurococcales</taxon>
        <taxon>Pyrodictiaceae</taxon>
        <taxon>Pyrodictium</taxon>
    </lineage>
</organism>
<evidence type="ECO:0000259" key="2">
    <source>
        <dbReference type="Pfam" id="PF01965"/>
    </source>
</evidence>
<dbReference type="PANTHER" id="PTHR42733">
    <property type="entry name" value="DJ-1 PROTEIN"/>
    <property type="match status" value="1"/>
</dbReference>
<dbReference type="Pfam" id="PF01965">
    <property type="entry name" value="DJ-1_PfpI"/>
    <property type="match status" value="1"/>
</dbReference>
<dbReference type="InterPro" id="IPR006286">
    <property type="entry name" value="C56_PfpI-like"/>
</dbReference>
<dbReference type="InterPro" id="IPR002818">
    <property type="entry name" value="DJ-1/PfpI"/>
</dbReference>
<dbReference type="PROSITE" id="PS51276">
    <property type="entry name" value="PEPTIDASE_C56_PFPI"/>
    <property type="match status" value="1"/>
</dbReference>
<evidence type="ECO:0000313" key="4">
    <source>
        <dbReference type="Proteomes" id="UP000053352"/>
    </source>
</evidence>
<dbReference type="InterPro" id="IPR029062">
    <property type="entry name" value="Class_I_gatase-like"/>
</dbReference>
<reference evidence="3 4" key="1">
    <citation type="submission" date="2015-11" db="EMBL/GenBank/DDBJ databases">
        <title>Genome sequence of Pyrodictium occultum PL-19, a marine hyperthermophilic archaeon isolated from Volcano, Italy.</title>
        <authorList>
            <person name="Utturkar S."/>
            <person name="Huber H."/>
            <person name="Leptihn S."/>
            <person name="Brown S."/>
            <person name="Stetter K.O."/>
            <person name="Podar M."/>
        </authorList>
    </citation>
    <scope>NUCLEOTIDE SEQUENCE [LARGE SCALE GENOMIC DNA]</scope>
    <source>
        <strain evidence="3 4">PL-19</strain>
    </source>
</reference>
<dbReference type="CDD" id="cd03134">
    <property type="entry name" value="GATase1_PfpI_like"/>
    <property type="match status" value="1"/>
</dbReference>
<name>A0A0V8RRQ9_PYROC</name>
<dbReference type="PANTHER" id="PTHR42733:SF2">
    <property type="entry name" value="DJ-1_THIJ_PFPI FAMILY PROTEIN"/>
    <property type="match status" value="1"/>
</dbReference>
<dbReference type="STRING" id="2309.CF15_07875"/>
<protein>
    <submittedName>
        <fullName evidence="3">Peptidase</fullName>
    </submittedName>
</protein>
<feature type="domain" description="DJ-1/PfpI" evidence="2">
    <location>
        <begin position="3"/>
        <end position="165"/>
    </location>
</feature>
<dbReference type="Proteomes" id="UP000053352">
    <property type="component" value="Unassembled WGS sequence"/>
</dbReference>
<evidence type="ECO:0000313" key="3">
    <source>
        <dbReference type="EMBL" id="KSW10697.1"/>
    </source>
</evidence>
<dbReference type="Gene3D" id="3.40.50.880">
    <property type="match status" value="1"/>
</dbReference>
<comment type="caution">
    <text evidence="3">The sequence shown here is derived from an EMBL/GenBank/DDBJ whole genome shotgun (WGS) entry which is preliminary data.</text>
</comment>
<evidence type="ECO:0000256" key="1">
    <source>
        <dbReference type="ARBA" id="ARBA00008542"/>
    </source>
</evidence>
<dbReference type="EMBL" id="LNTB01000002">
    <property type="protein sequence ID" value="KSW10697.1"/>
    <property type="molecule type" value="Genomic_DNA"/>
</dbReference>
<sequence length="172" mass="19509">MARRILFLVGPEFEDIELYYPLYRLQEEGYETLVAGPSRDTLPGKRGYSVKPDLVFEEVDPREYVGLVLPGGRGPERIRNNEHVKRIARSFFEDERPVAAICHGPQILISAGVLRGRRATSYPGIKDDVINAGAEWLDQPVVVDGNLVTARVPPDMPAWMREYIRLLKSRGY</sequence>
<comment type="similarity">
    <text evidence="1">Belongs to the peptidase C56 family.</text>
</comment>
<accession>A0A0V8RRQ9</accession>
<keyword evidence="4" id="KW-1185">Reference proteome</keyword>